<gene>
    <name evidence="2" type="ORF">IAD15_08815</name>
</gene>
<dbReference type="Proteomes" id="UP000824175">
    <property type="component" value="Unassembled WGS sequence"/>
</dbReference>
<evidence type="ECO:0000313" key="2">
    <source>
        <dbReference type="EMBL" id="HIU14155.1"/>
    </source>
</evidence>
<dbReference type="EMBL" id="DVMJ01000075">
    <property type="protein sequence ID" value="HIU14155.1"/>
    <property type="molecule type" value="Genomic_DNA"/>
</dbReference>
<feature type="transmembrane region" description="Helical" evidence="1">
    <location>
        <begin position="193"/>
        <end position="215"/>
    </location>
</feature>
<feature type="transmembrane region" description="Helical" evidence="1">
    <location>
        <begin position="15"/>
        <end position="34"/>
    </location>
</feature>
<evidence type="ECO:0000313" key="3">
    <source>
        <dbReference type="Proteomes" id="UP000824175"/>
    </source>
</evidence>
<feature type="transmembrane region" description="Helical" evidence="1">
    <location>
        <begin position="88"/>
        <end position="110"/>
    </location>
</feature>
<evidence type="ECO:0000256" key="1">
    <source>
        <dbReference type="SAM" id="Phobius"/>
    </source>
</evidence>
<feature type="transmembrane region" description="Helical" evidence="1">
    <location>
        <begin position="46"/>
        <end position="68"/>
    </location>
</feature>
<keyword evidence="1" id="KW-0472">Membrane</keyword>
<protein>
    <submittedName>
        <fullName evidence="2">Uncharacterized protein</fullName>
    </submittedName>
</protein>
<feature type="transmembrane region" description="Helical" evidence="1">
    <location>
        <begin position="491"/>
        <end position="514"/>
    </location>
</feature>
<feature type="transmembrane region" description="Helical" evidence="1">
    <location>
        <begin position="341"/>
        <end position="358"/>
    </location>
</feature>
<keyword evidence="1" id="KW-0812">Transmembrane</keyword>
<feature type="transmembrane region" description="Helical" evidence="1">
    <location>
        <begin position="466"/>
        <end position="485"/>
    </location>
</feature>
<feature type="transmembrane region" description="Helical" evidence="1">
    <location>
        <begin position="131"/>
        <end position="151"/>
    </location>
</feature>
<feature type="transmembrane region" description="Helical" evidence="1">
    <location>
        <begin position="398"/>
        <end position="420"/>
    </location>
</feature>
<dbReference type="GO" id="GO:0008137">
    <property type="term" value="F:NADH dehydrogenase (ubiquinone) activity"/>
    <property type="evidence" value="ECO:0007669"/>
    <property type="project" value="InterPro"/>
</dbReference>
<keyword evidence="1" id="KW-1133">Transmembrane helix</keyword>
<reference evidence="2" key="2">
    <citation type="journal article" date="2021" name="PeerJ">
        <title>Extensive microbial diversity within the chicken gut microbiome revealed by metagenomics and culture.</title>
        <authorList>
            <person name="Gilroy R."/>
            <person name="Ravi A."/>
            <person name="Getino M."/>
            <person name="Pursley I."/>
            <person name="Horton D.L."/>
            <person name="Alikhan N.F."/>
            <person name="Baker D."/>
            <person name="Gharbi K."/>
            <person name="Hall N."/>
            <person name="Watson M."/>
            <person name="Adriaenssens E.M."/>
            <person name="Foster-Nyarko E."/>
            <person name="Jarju S."/>
            <person name="Secka A."/>
            <person name="Antonio M."/>
            <person name="Oren A."/>
            <person name="Chaudhuri R.R."/>
            <person name="La Ragione R."/>
            <person name="Hildebrand F."/>
            <person name="Pallen M.J."/>
        </authorList>
    </citation>
    <scope>NUCLEOTIDE SEQUENCE</scope>
    <source>
        <strain evidence="2">CHK195-11698</strain>
    </source>
</reference>
<feature type="transmembrane region" description="Helical" evidence="1">
    <location>
        <begin position="157"/>
        <end position="181"/>
    </location>
</feature>
<comment type="caution">
    <text evidence="2">The sequence shown here is derived from an EMBL/GenBank/DDBJ whole genome shotgun (WGS) entry which is preliminary data.</text>
</comment>
<dbReference type="AlphaFoldDB" id="A0A9D1L0V8"/>
<feature type="transmembrane region" description="Helical" evidence="1">
    <location>
        <begin position="426"/>
        <end position="454"/>
    </location>
</feature>
<proteinExistence type="predicted"/>
<name>A0A9D1L0V8_9FIRM</name>
<reference evidence="2" key="1">
    <citation type="submission" date="2020-10" db="EMBL/GenBank/DDBJ databases">
        <authorList>
            <person name="Gilroy R."/>
        </authorList>
    </citation>
    <scope>NUCLEOTIDE SEQUENCE</scope>
    <source>
        <strain evidence="2">CHK195-11698</strain>
    </source>
</reference>
<accession>A0A9D1L0V8</accession>
<dbReference type="InterPro" id="IPR003918">
    <property type="entry name" value="NADH_UbQ_OxRdtase"/>
</dbReference>
<dbReference type="PRINTS" id="PR01437">
    <property type="entry name" value="NUOXDRDTASE4"/>
</dbReference>
<sequence>MWTTFMLSYHLKMTYRINTILYVLQHFPLIRRFFPNRLYGFKWLKVLAFIVSLLMELIGVLFGSWLYVWMLVTLVSAIPFAPPASLMLHLFIFLSLIGGIINTPLFQADINSYYAIILLKMDPRKRTLSEFLYYTLTRFIALLTALTFIASSLKLPIYLLGLLPCLMLATKFTFGYLSAAYHQQNQISWREQLPFALQMLLLIGLLAGALVPCFLGCPLPYAVSLPLSGLMILLGAYHFKKLWYFQNFLTILKPALTNNARLFTNKNRFLKENVSKQITFDRQQTSSKQGFAYLHELFVKRHSKILKSSAHRLSLVLSIVFTCLILLTFLLQQFYSNNYGPVYWQALSALPFMMYLVNRGPRYTQALFFNCDVALLNYRIYRRPEVILGMFKQRLKTLMLLNLEIALVISYGCLGTLYVLSPNQTLLTYCLVGLLPIGLAVFFSMHDLVLYYLLQPYNAKTEVKSGLYSLLRQLTYLLCLFLMNLDVPLNLYGSALLGFCFIYALISLILVYHFSPRTFKLRI</sequence>
<feature type="transmembrane region" description="Helical" evidence="1">
    <location>
        <begin position="313"/>
        <end position="335"/>
    </location>
</feature>
<dbReference type="GO" id="GO:0042773">
    <property type="term" value="P:ATP synthesis coupled electron transport"/>
    <property type="evidence" value="ECO:0007669"/>
    <property type="project" value="InterPro"/>
</dbReference>
<organism evidence="2 3">
    <name type="scientific">Candidatus Fimiplasma intestinipullorum</name>
    <dbReference type="NCBI Taxonomy" id="2840825"/>
    <lineage>
        <taxon>Bacteria</taxon>
        <taxon>Bacillati</taxon>
        <taxon>Bacillota</taxon>
        <taxon>Clostridia</taxon>
        <taxon>Eubacteriales</taxon>
        <taxon>Candidatus Fimiplasma</taxon>
    </lineage>
</organism>